<organism evidence="6 7">
    <name type="scientific">Phytophthora cactorum</name>
    <dbReference type="NCBI Taxonomy" id="29920"/>
    <lineage>
        <taxon>Eukaryota</taxon>
        <taxon>Sar</taxon>
        <taxon>Stramenopiles</taxon>
        <taxon>Oomycota</taxon>
        <taxon>Peronosporomycetes</taxon>
        <taxon>Peronosporales</taxon>
        <taxon>Peronosporaceae</taxon>
        <taxon>Phytophthora</taxon>
    </lineage>
</organism>
<dbReference type="EMBL" id="RCMI01000086">
    <property type="protein sequence ID" value="KAG2936951.1"/>
    <property type="molecule type" value="Genomic_DNA"/>
</dbReference>
<dbReference type="EMBL" id="RCMK01000084">
    <property type="protein sequence ID" value="KAG2949765.1"/>
    <property type="molecule type" value="Genomic_DNA"/>
</dbReference>
<dbReference type="Proteomes" id="UP000735874">
    <property type="component" value="Unassembled WGS sequence"/>
</dbReference>
<name>A0A329SL75_9STRA</name>
<dbReference type="EMBL" id="RCML01000088">
    <property type="protein sequence ID" value="KAG2992317.1"/>
    <property type="molecule type" value="Genomic_DNA"/>
</dbReference>
<dbReference type="Proteomes" id="UP000251314">
    <property type="component" value="Unassembled WGS sequence"/>
</dbReference>
<evidence type="ECO:0000313" key="2">
    <source>
        <dbReference type="EMBL" id="KAG2936951.1"/>
    </source>
</evidence>
<evidence type="ECO:0000313" key="6">
    <source>
        <dbReference type="EMBL" id="RAW36478.1"/>
    </source>
</evidence>
<comment type="caution">
    <text evidence="6">The sequence shown here is derived from an EMBL/GenBank/DDBJ whole genome shotgun (WGS) entry which is preliminary data.</text>
</comment>
<dbReference type="EMBL" id="RCMG01000096">
    <property type="protein sequence ID" value="KAG2863789.1"/>
    <property type="molecule type" value="Genomic_DNA"/>
</dbReference>
<dbReference type="EMBL" id="MJFZ01000138">
    <property type="protein sequence ID" value="RAW36478.1"/>
    <property type="molecule type" value="Genomic_DNA"/>
</dbReference>
<dbReference type="EMBL" id="RCMV01000062">
    <property type="protein sequence ID" value="KAG3226255.1"/>
    <property type="molecule type" value="Genomic_DNA"/>
</dbReference>
<evidence type="ECO:0000313" key="7">
    <source>
        <dbReference type="Proteomes" id="UP000251314"/>
    </source>
</evidence>
<evidence type="ECO:0000313" key="4">
    <source>
        <dbReference type="EMBL" id="KAG2992317.1"/>
    </source>
</evidence>
<evidence type="ECO:0000313" key="5">
    <source>
        <dbReference type="EMBL" id="KAG3226255.1"/>
    </source>
</evidence>
<gene>
    <name evidence="6" type="ORF">PC110_g7242</name>
    <name evidence="1" type="ORF">PC113_g5140</name>
    <name evidence="2" type="ORF">PC115_g4479</name>
    <name evidence="3" type="ORF">PC117_g4978</name>
    <name evidence="4" type="ORF">PC118_g4612</name>
    <name evidence="5" type="ORF">PC129_g3147</name>
</gene>
<evidence type="ECO:0000313" key="1">
    <source>
        <dbReference type="EMBL" id="KAG2863789.1"/>
    </source>
</evidence>
<dbReference type="AlphaFoldDB" id="A0A329SL75"/>
<proteinExistence type="predicted"/>
<protein>
    <submittedName>
        <fullName evidence="6">Uncharacterized protein</fullName>
    </submittedName>
</protein>
<keyword evidence="7" id="KW-1185">Reference proteome</keyword>
<dbReference type="Proteomes" id="UP000736787">
    <property type="component" value="Unassembled WGS sequence"/>
</dbReference>
<dbReference type="Proteomes" id="UP000760860">
    <property type="component" value="Unassembled WGS sequence"/>
</dbReference>
<dbReference type="OrthoDB" id="58806at2759"/>
<dbReference type="Proteomes" id="UP000774804">
    <property type="component" value="Unassembled WGS sequence"/>
</dbReference>
<dbReference type="VEuPathDB" id="FungiDB:PC110_g7242"/>
<accession>A0A329SL75</accession>
<evidence type="ECO:0000313" key="3">
    <source>
        <dbReference type="EMBL" id="KAG2949765.1"/>
    </source>
</evidence>
<reference evidence="1" key="2">
    <citation type="submission" date="2018-10" db="EMBL/GenBank/DDBJ databases">
        <title>Effector identification in a new, highly contiguous assembly of the strawberry crown rot pathogen Phytophthora cactorum.</title>
        <authorList>
            <person name="Armitage A.D."/>
            <person name="Nellist C.F."/>
            <person name="Bates H."/>
            <person name="Vickerstaff R.J."/>
            <person name="Harrison R.J."/>
        </authorList>
    </citation>
    <scope>NUCLEOTIDE SEQUENCE</scope>
    <source>
        <strain evidence="1">15-7</strain>
        <strain evidence="2">4032</strain>
        <strain evidence="3">4040</strain>
        <strain evidence="4">P415</strain>
        <strain evidence="5">P421</strain>
    </source>
</reference>
<sequence length="279" mass="32251">MSQTPDAPLSTASEGAASVSSVCLEEDTTNAEIAWLRRCLPIFVQPDVDIKNRNDLVKVFYRFERDDQSGRLFCKLCIVFAGESSYNRVQEEIENSLATFCYRTFNRRTYKRTADINYMEFRNVDLDPNAAVPWGSIYSQDHGGKQQWAQGEKKNLGNWFSLMHHYQIEVACSDWKLHPQTHRPYIFLNTCNHMIGEKDNNPKLSKFNWIDYPFQQGDSEDAFHYVVDHVPTKCNLYSYFCFWRARNGGGWCDRHPGGKTVSRDGKSIYVKYPSTTTGV</sequence>
<reference evidence="6 7" key="1">
    <citation type="submission" date="2018-01" db="EMBL/GenBank/DDBJ databases">
        <title>Draft genome of the strawberry crown rot pathogen Phytophthora cactorum.</title>
        <authorList>
            <person name="Armitage A.D."/>
            <person name="Lysoe E."/>
            <person name="Nellist C.F."/>
            <person name="Harrison R.J."/>
            <person name="Brurberg M.B."/>
        </authorList>
    </citation>
    <scope>NUCLEOTIDE SEQUENCE [LARGE SCALE GENOMIC DNA]</scope>
    <source>
        <strain evidence="6 7">10300</strain>
    </source>
</reference>
<dbReference type="Proteomes" id="UP000697107">
    <property type="component" value="Unassembled WGS sequence"/>
</dbReference>